<evidence type="ECO:0000256" key="1">
    <source>
        <dbReference type="SAM" id="Phobius"/>
    </source>
</evidence>
<dbReference type="OrthoDB" id="6398942at2"/>
<dbReference type="AlphaFoldDB" id="A0A1T5HXY0"/>
<keyword evidence="1" id="KW-0812">Transmembrane</keyword>
<proteinExistence type="predicted"/>
<evidence type="ECO:0000313" key="2">
    <source>
        <dbReference type="EMBL" id="SKC31660.1"/>
    </source>
</evidence>
<evidence type="ECO:0008006" key="4">
    <source>
        <dbReference type="Google" id="ProtNLM"/>
    </source>
</evidence>
<sequence length="178" mass="20558">MSIHAPPSNYMLRNMSEVTIPDHVSWFPQTIGWKIVAAILIVVALYYVIQSIRLWWNNRYRREAMALMSVMQASINSASMPLSLPLDVFEVMKAVLIYLNPQKNNTFGDQFLNDLDEYRSPQTTLFNDDLGQKWMRSLVQKQCLLSKQELSALMTLCQQWLVEHGELHLKKNGGQNVV</sequence>
<reference evidence="2 3" key="1">
    <citation type="submission" date="2017-02" db="EMBL/GenBank/DDBJ databases">
        <authorList>
            <person name="Peterson S.W."/>
        </authorList>
    </citation>
    <scope>NUCLEOTIDE SEQUENCE [LARGE SCALE GENOMIC DNA]</scope>
    <source>
        <strain evidence="3">type strain: NCCB 100098</strain>
    </source>
</reference>
<dbReference type="Proteomes" id="UP000189966">
    <property type="component" value="Unassembled WGS sequence"/>
</dbReference>
<keyword evidence="1" id="KW-1133">Transmembrane helix</keyword>
<name>A0A1T5HXY0_9GAMM</name>
<protein>
    <recommendedName>
        <fullName evidence="4">DUF4381 domain-containing protein</fullName>
    </recommendedName>
</protein>
<organism evidence="2 3">
    <name type="scientific">Photobacterium piscicola</name>
    <dbReference type="NCBI Taxonomy" id="1378299"/>
    <lineage>
        <taxon>Bacteria</taxon>
        <taxon>Pseudomonadati</taxon>
        <taxon>Pseudomonadota</taxon>
        <taxon>Gammaproteobacteria</taxon>
        <taxon>Vibrionales</taxon>
        <taxon>Vibrionaceae</taxon>
        <taxon>Photobacterium</taxon>
    </lineage>
</organism>
<dbReference type="InterPro" id="IPR025489">
    <property type="entry name" value="DUF4381"/>
</dbReference>
<gene>
    <name evidence="2" type="ORF">CZ809_01162</name>
</gene>
<keyword evidence="1" id="KW-0472">Membrane</keyword>
<feature type="transmembrane region" description="Helical" evidence="1">
    <location>
        <begin position="31"/>
        <end position="49"/>
    </location>
</feature>
<evidence type="ECO:0000313" key="3">
    <source>
        <dbReference type="Proteomes" id="UP000189966"/>
    </source>
</evidence>
<dbReference type="EMBL" id="FUZI01000001">
    <property type="protein sequence ID" value="SKC31660.1"/>
    <property type="molecule type" value="Genomic_DNA"/>
</dbReference>
<accession>A0A1T5HXY0</accession>
<dbReference type="RefSeq" id="WP_080156424.1">
    <property type="nucleotide sequence ID" value="NZ_FUZI01000001.1"/>
</dbReference>
<dbReference type="Pfam" id="PF14316">
    <property type="entry name" value="DUF4381"/>
    <property type="match status" value="1"/>
</dbReference>